<dbReference type="RefSeq" id="WP_379928420.1">
    <property type="nucleotide sequence ID" value="NZ_JBHUMM010000007.1"/>
</dbReference>
<evidence type="ECO:0000313" key="4">
    <source>
        <dbReference type="EMBL" id="MFD2671003.1"/>
    </source>
</evidence>
<accession>A0ABW5R7J7</accession>
<sequence>MESKKTSYRSKRPKIIPLKMDANFFFEKAMQSLDRYRYDKALKYFQRAVEYEPRNPINHCNMAGIYSEIGNYERSNEILFQIIDDIDPAMTECHFYMANNYANMEAFEEAEQALLRYLEKDPRGAFLEECEEMIEMLSYELERPIEIPHIKSREVFFEHDKARGFMEEGKFAEAVQLLKEITEKHPQFLAAYNNLALAYFYLDQMDLCMGAIEQVLAVEEGNVHALCNLAIVYKQQGEQEKLQQLLQLLRRTIPFHQEHVFKLAMTLGLLDEHRTAYLHFRRLMHSGEFAEDPCLHHYFAVASFHMNQYDQAKRYWEKARQLDTNSAVPSFYLSHFDMLCEEGKRKANAPVSYQYYLPFEERLREWGQKDSHLPADLIEDAILHSSLTWALQHGDESTKLQMIQIIGMLGGAEAEGMLRDCLKREDETDRVRQAAVYMLQSIGAKEPYLTRMDGKEVYVYATSSSELPEWKTQWQAVIDLATDAMRDRYDQCQKHDMQTLWKEFLGRVHPNVPTIQKPEGWAAALEYLTAQMHSSTITYTELSRRYGVTAPTIRRHVGKIDEICGLKEKMSNVFSPFQEQ</sequence>
<name>A0ABW5R7J7_9BACL</name>
<dbReference type="SUPFAM" id="SSF48452">
    <property type="entry name" value="TPR-like"/>
    <property type="match status" value="2"/>
</dbReference>
<dbReference type="InterPro" id="IPR011989">
    <property type="entry name" value="ARM-like"/>
</dbReference>
<keyword evidence="2 3" id="KW-0802">TPR repeat</keyword>
<evidence type="ECO:0000256" key="3">
    <source>
        <dbReference type="PROSITE-ProRule" id="PRU00339"/>
    </source>
</evidence>
<dbReference type="InterPro" id="IPR051685">
    <property type="entry name" value="Ycf3/AcsC/BcsC/TPR_MFPF"/>
</dbReference>
<dbReference type="PANTHER" id="PTHR44943:SF8">
    <property type="entry name" value="TPR REPEAT-CONTAINING PROTEIN MJ0263"/>
    <property type="match status" value="1"/>
</dbReference>
<evidence type="ECO:0000256" key="2">
    <source>
        <dbReference type="ARBA" id="ARBA00022803"/>
    </source>
</evidence>
<dbReference type="Pfam" id="PF13432">
    <property type="entry name" value="TPR_16"/>
    <property type="match status" value="1"/>
</dbReference>
<organism evidence="4 5">
    <name type="scientific">Marinicrinis sediminis</name>
    <dbReference type="NCBI Taxonomy" id="1652465"/>
    <lineage>
        <taxon>Bacteria</taxon>
        <taxon>Bacillati</taxon>
        <taxon>Bacillota</taxon>
        <taxon>Bacilli</taxon>
        <taxon>Bacillales</taxon>
        <taxon>Paenibacillaceae</taxon>
    </lineage>
</organism>
<dbReference type="Gene3D" id="1.25.10.10">
    <property type="entry name" value="Leucine-rich Repeat Variant"/>
    <property type="match status" value="1"/>
</dbReference>
<protein>
    <submittedName>
        <fullName evidence="4">Tetratricopeptide repeat protein</fullName>
    </submittedName>
</protein>
<dbReference type="InterPro" id="IPR011990">
    <property type="entry name" value="TPR-like_helical_dom_sf"/>
</dbReference>
<dbReference type="SMART" id="SM00028">
    <property type="entry name" value="TPR"/>
    <property type="match status" value="5"/>
</dbReference>
<dbReference type="PANTHER" id="PTHR44943">
    <property type="entry name" value="CELLULOSE SYNTHASE OPERON PROTEIN C"/>
    <property type="match status" value="1"/>
</dbReference>
<dbReference type="EMBL" id="JBHUMM010000007">
    <property type="protein sequence ID" value="MFD2671003.1"/>
    <property type="molecule type" value="Genomic_DNA"/>
</dbReference>
<dbReference type="InterPro" id="IPR019734">
    <property type="entry name" value="TPR_rpt"/>
</dbReference>
<comment type="caution">
    <text evidence="4">The sequence shown here is derived from an EMBL/GenBank/DDBJ whole genome shotgun (WGS) entry which is preliminary data.</text>
</comment>
<dbReference type="Gene3D" id="1.25.40.10">
    <property type="entry name" value="Tetratricopeptide repeat domain"/>
    <property type="match status" value="2"/>
</dbReference>
<keyword evidence="1" id="KW-0677">Repeat</keyword>
<gene>
    <name evidence="4" type="ORF">ACFSUC_05200</name>
</gene>
<feature type="repeat" description="TPR" evidence="3">
    <location>
        <begin position="22"/>
        <end position="55"/>
    </location>
</feature>
<dbReference type="PROSITE" id="PS50005">
    <property type="entry name" value="TPR"/>
    <property type="match status" value="1"/>
</dbReference>
<evidence type="ECO:0000313" key="5">
    <source>
        <dbReference type="Proteomes" id="UP001597497"/>
    </source>
</evidence>
<dbReference type="Proteomes" id="UP001597497">
    <property type="component" value="Unassembled WGS sequence"/>
</dbReference>
<proteinExistence type="predicted"/>
<keyword evidence="5" id="KW-1185">Reference proteome</keyword>
<evidence type="ECO:0000256" key="1">
    <source>
        <dbReference type="ARBA" id="ARBA00022737"/>
    </source>
</evidence>
<reference evidence="5" key="1">
    <citation type="journal article" date="2019" name="Int. J. Syst. Evol. Microbiol.">
        <title>The Global Catalogue of Microorganisms (GCM) 10K type strain sequencing project: providing services to taxonomists for standard genome sequencing and annotation.</title>
        <authorList>
            <consortium name="The Broad Institute Genomics Platform"/>
            <consortium name="The Broad Institute Genome Sequencing Center for Infectious Disease"/>
            <person name="Wu L."/>
            <person name="Ma J."/>
        </authorList>
    </citation>
    <scope>NUCLEOTIDE SEQUENCE [LARGE SCALE GENOMIC DNA]</scope>
    <source>
        <strain evidence="5">KCTC 33676</strain>
    </source>
</reference>